<dbReference type="AlphaFoldDB" id="A0A1I7GX87"/>
<dbReference type="GO" id="GO:0016740">
    <property type="term" value="F:transferase activity"/>
    <property type="evidence" value="ECO:0007669"/>
    <property type="project" value="UniProtKB-ARBA"/>
</dbReference>
<organism evidence="2 3">
    <name type="scientific">Alicyclobacillus macrosporangiidus</name>
    <dbReference type="NCBI Taxonomy" id="392015"/>
    <lineage>
        <taxon>Bacteria</taxon>
        <taxon>Bacillati</taxon>
        <taxon>Bacillota</taxon>
        <taxon>Bacilli</taxon>
        <taxon>Bacillales</taxon>
        <taxon>Alicyclobacillaceae</taxon>
        <taxon>Alicyclobacillus</taxon>
    </lineage>
</organism>
<reference evidence="3" key="1">
    <citation type="submission" date="2016-10" db="EMBL/GenBank/DDBJ databases">
        <authorList>
            <person name="Varghese N."/>
        </authorList>
    </citation>
    <scope>NUCLEOTIDE SEQUENCE [LARGE SCALE GENOMIC DNA]</scope>
    <source>
        <strain evidence="3">DSM 17980</strain>
    </source>
</reference>
<evidence type="ECO:0000259" key="1">
    <source>
        <dbReference type="PROSITE" id="PS51733"/>
    </source>
</evidence>
<dbReference type="GO" id="GO:0016874">
    <property type="term" value="F:ligase activity"/>
    <property type="evidence" value="ECO:0007669"/>
    <property type="project" value="UniProtKB-KW"/>
</dbReference>
<feature type="domain" description="BPL/LPL catalytic" evidence="1">
    <location>
        <begin position="39"/>
        <end position="240"/>
    </location>
</feature>
<gene>
    <name evidence="2" type="ORF">SAMN05421543_103113</name>
</gene>
<dbReference type="InterPro" id="IPR050664">
    <property type="entry name" value="Octanoyltrans_LipM/LipL"/>
</dbReference>
<dbReference type="PANTHER" id="PTHR43679">
    <property type="entry name" value="OCTANOYLTRANSFERASE LIPM-RELATED"/>
    <property type="match status" value="1"/>
</dbReference>
<dbReference type="PROSITE" id="PS51733">
    <property type="entry name" value="BPL_LPL_CATALYTIC"/>
    <property type="match status" value="1"/>
</dbReference>
<dbReference type="eggNOG" id="COG0095">
    <property type="taxonomic scope" value="Bacteria"/>
</dbReference>
<dbReference type="Pfam" id="PF21948">
    <property type="entry name" value="LplA-B_cat"/>
    <property type="match status" value="1"/>
</dbReference>
<protein>
    <submittedName>
        <fullName evidence="2">Biotin/lipoate A/B protein ligase family protein</fullName>
    </submittedName>
</protein>
<keyword evidence="2" id="KW-0436">Ligase</keyword>
<dbReference type="STRING" id="392015.SAMN05421543_103113"/>
<dbReference type="GO" id="GO:0140096">
    <property type="term" value="F:catalytic activity, acting on a protein"/>
    <property type="evidence" value="ECO:0007669"/>
    <property type="project" value="UniProtKB-ARBA"/>
</dbReference>
<dbReference type="Gene3D" id="3.30.930.10">
    <property type="entry name" value="Bira Bifunctional Protein, Domain 2"/>
    <property type="match status" value="1"/>
</dbReference>
<dbReference type="EMBL" id="FPBV01000003">
    <property type="protein sequence ID" value="SFU53020.1"/>
    <property type="molecule type" value="Genomic_DNA"/>
</dbReference>
<proteinExistence type="predicted"/>
<sequence length="264" mass="28372">MSDAALWPTGVEVTWLDDIDDGQRNMDLDVLLGEQVGRGERPPMVRIWRGPVKTGIGLSKKDVATDAGRAAQAALQAEGCTVVVRQTGGTAVPQGPGVVQVSYLFRRPATPATTDAFYRLLCDPLMQWLRSLGLAAETGELPGSYCDGRYNVLVGGKKLIGTAQAWRGGLAGMASSRPGYVLAHGCIAVDADMDWMVAQMNRFYELAGNPYRVDRATAVTLRDLLPGTLAGMDEQAAGTWAAQSLVSFFRTWRPSRENEGPGRG</sequence>
<dbReference type="InterPro" id="IPR045864">
    <property type="entry name" value="aa-tRNA-synth_II/BPL/LPL"/>
</dbReference>
<accession>A0A1I7GX87</accession>
<dbReference type="Proteomes" id="UP000183508">
    <property type="component" value="Unassembled WGS sequence"/>
</dbReference>
<dbReference type="GO" id="GO:0009249">
    <property type="term" value="P:protein lipoylation"/>
    <property type="evidence" value="ECO:0007669"/>
    <property type="project" value="UniProtKB-ARBA"/>
</dbReference>
<dbReference type="InterPro" id="IPR004143">
    <property type="entry name" value="BPL_LPL_catalytic"/>
</dbReference>
<dbReference type="PANTHER" id="PTHR43679:SF2">
    <property type="entry name" value="OCTANOYL-[GCVH]:PROTEIN N-OCTANOYLTRANSFERASE"/>
    <property type="match status" value="1"/>
</dbReference>
<name>A0A1I7GX87_9BACL</name>
<keyword evidence="3" id="KW-1185">Reference proteome</keyword>
<evidence type="ECO:0000313" key="3">
    <source>
        <dbReference type="Proteomes" id="UP000183508"/>
    </source>
</evidence>
<dbReference type="SUPFAM" id="SSF55681">
    <property type="entry name" value="Class II aaRS and biotin synthetases"/>
    <property type="match status" value="1"/>
</dbReference>
<evidence type="ECO:0000313" key="2">
    <source>
        <dbReference type="EMBL" id="SFU53020.1"/>
    </source>
</evidence>
<dbReference type="RefSeq" id="WP_245783829.1">
    <property type="nucleotide sequence ID" value="NZ_FPBV01000003.1"/>
</dbReference>